<proteinExistence type="predicted"/>
<accession>A0ACC4AX99</accession>
<dbReference type="EMBL" id="RCHU02000015">
    <property type="protein sequence ID" value="KAL3570879.1"/>
    <property type="molecule type" value="Genomic_DNA"/>
</dbReference>
<comment type="caution">
    <text evidence="1">The sequence shown here is derived from an EMBL/GenBank/DDBJ whole genome shotgun (WGS) entry which is preliminary data.</text>
</comment>
<keyword evidence="2" id="KW-1185">Reference proteome</keyword>
<sequence>MEILSGLFCNMSANQNFKFHWRCKKDRISHLCFADDLMIFSKGDVHSIRMIKNVLTEFQVLSGLYPNPNKSDIFLSGLLGAEREQIISILGFREGELPMKYLGVPLISSRLKAVNCKGLVDRITAKVRHWTCRTLSFAGRVQLINSVLFSIQVYWASLFLLPGEVVKNVEQIMRSFLWSGSDMSTTRAKVALGSDGSIWSTWIRSNLLRGRNFWTIKAPGSCSWAWGKILKLRSLAWPKMKHAIGDGMTTSLWFDNWHPHSPLADTYGERFIYDSGMDHNARVNVLINNLEWRIPITHAIGWHPILEAIPSTSTPKGQKDEIVWLDSPNQSFSVKVAWEQLRIHHQMVDWHDIVWFKNAVPRHAFLLWVAIQRKLSTQDRLHRFGIHGPNRCSLCLCNNEDHNHLFFECSFAKALWWNVCDRCDIPRMTKSLDEWIRLATVSWHGKSFVNFSRKLGFAATVYCIWQERNARIFADVSKTSNLVFDQIECIIRDKLVLMRNVQQTDENIRIQRLWRVNNMDS</sequence>
<dbReference type="Proteomes" id="UP000309997">
    <property type="component" value="Unassembled WGS sequence"/>
</dbReference>
<gene>
    <name evidence="1" type="ORF">D5086_028128</name>
</gene>
<reference evidence="1 2" key="1">
    <citation type="journal article" date="2024" name="Plant Biotechnol. J.">
        <title>Genome and CRISPR/Cas9 system of a widespread forest tree (Populus alba) in the world.</title>
        <authorList>
            <person name="Liu Y.J."/>
            <person name="Jiang P.F."/>
            <person name="Han X.M."/>
            <person name="Li X.Y."/>
            <person name="Wang H.M."/>
            <person name="Wang Y.J."/>
            <person name="Wang X.X."/>
            <person name="Zeng Q.Y."/>
        </authorList>
    </citation>
    <scope>NUCLEOTIDE SEQUENCE [LARGE SCALE GENOMIC DNA]</scope>
    <source>
        <strain evidence="2">cv. PAL-ZL1</strain>
    </source>
</reference>
<evidence type="ECO:0000313" key="2">
    <source>
        <dbReference type="Proteomes" id="UP000309997"/>
    </source>
</evidence>
<name>A0ACC4AX99_POPAL</name>
<organism evidence="1 2">
    <name type="scientific">Populus alba</name>
    <name type="common">White poplar</name>
    <dbReference type="NCBI Taxonomy" id="43335"/>
    <lineage>
        <taxon>Eukaryota</taxon>
        <taxon>Viridiplantae</taxon>
        <taxon>Streptophyta</taxon>
        <taxon>Embryophyta</taxon>
        <taxon>Tracheophyta</taxon>
        <taxon>Spermatophyta</taxon>
        <taxon>Magnoliopsida</taxon>
        <taxon>eudicotyledons</taxon>
        <taxon>Gunneridae</taxon>
        <taxon>Pentapetalae</taxon>
        <taxon>rosids</taxon>
        <taxon>fabids</taxon>
        <taxon>Malpighiales</taxon>
        <taxon>Salicaceae</taxon>
        <taxon>Saliceae</taxon>
        <taxon>Populus</taxon>
    </lineage>
</organism>
<evidence type="ECO:0000313" key="1">
    <source>
        <dbReference type="EMBL" id="KAL3570879.1"/>
    </source>
</evidence>
<protein>
    <submittedName>
        <fullName evidence="1">Uncharacterized protein</fullName>
    </submittedName>
</protein>